<organism evidence="8 9">
    <name type="scientific">Actinoalloteichus caeruleus DSM 43889</name>
    <dbReference type="NCBI Taxonomy" id="1120930"/>
    <lineage>
        <taxon>Bacteria</taxon>
        <taxon>Bacillati</taxon>
        <taxon>Actinomycetota</taxon>
        <taxon>Actinomycetes</taxon>
        <taxon>Pseudonocardiales</taxon>
        <taxon>Pseudonocardiaceae</taxon>
        <taxon>Actinoalloteichus</taxon>
        <taxon>Actinoalloteichus cyanogriseus</taxon>
    </lineage>
</organism>
<sequence>MQCAVAAALAWWVAASVIGHASPFFAPISAVICLGASLDQRMRRVVELVAGVSVGILIGDLLISAIGSGPWQLALVVGLAMSVAVFLDGGAMIARQAASSAVLVTVLLPPGGTGGLDRFVDALVGGLIALAVAALLPANPLSVAHQKGRVVLGELADALRGLAVAVSTGDPRRAATVLTRTRESQHAVDQFQEALQAGREIVRIAPLRWRRRRDLDRYVTASSRVDLALRNTRVLARRAHAALRDGEEVARSLPALLERLAGAVVLLRDELSSGREPVQARAAASAVAKAANAELLESGGFSMRVVVAQLRSVAVDLLQATGMSRDDAVAVLPPLHRGRRAPEETGERRADDAERSSRSAASGPADRHPRDDQDAPGAGERGGGAGPPGG</sequence>
<feature type="compositionally biased region" description="Basic and acidic residues" evidence="5">
    <location>
        <begin position="340"/>
        <end position="357"/>
    </location>
</feature>
<evidence type="ECO:0000256" key="2">
    <source>
        <dbReference type="ARBA" id="ARBA00022692"/>
    </source>
</evidence>
<dbReference type="InterPro" id="IPR049453">
    <property type="entry name" value="Memb_transporter_dom"/>
</dbReference>
<keyword evidence="4 6" id="KW-0472">Membrane</keyword>
<evidence type="ECO:0000256" key="5">
    <source>
        <dbReference type="SAM" id="MobiDB-lite"/>
    </source>
</evidence>
<accession>A0ABT1JLG8</accession>
<evidence type="ECO:0000256" key="4">
    <source>
        <dbReference type="ARBA" id="ARBA00023136"/>
    </source>
</evidence>
<evidence type="ECO:0000259" key="7">
    <source>
        <dbReference type="Pfam" id="PF13515"/>
    </source>
</evidence>
<feature type="region of interest" description="Disordered" evidence="5">
    <location>
        <begin position="329"/>
        <end position="390"/>
    </location>
</feature>
<feature type="transmembrane region" description="Helical" evidence="6">
    <location>
        <begin position="45"/>
        <end position="66"/>
    </location>
</feature>
<feature type="compositionally biased region" description="Gly residues" evidence="5">
    <location>
        <begin position="379"/>
        <end position="390"/>
    </location>
</feature>
<evidence type="ECO:0000256" key="3">
    <source>
        <dbReference type="ARBA" id="ARBA00022989"/>
    </source>
</evidence>
<reference evidence="8 9" key="2">
    <citation type="submission" date="2022-06" db="EMBL/GenBank/DDBJ databases">
        <title>Genomic Encyclopedia of Type Strains, Phase I: the one thousand microbial genomes (KMG-I) project.</title>
        <authorList>
            <person name="Kyrpides N."/>
        </authorList>
    </citation>
    <scope>NUCLEOTIDE SEQUENCE [LARGE SCALE GENOMIC DNA]</scope>
    <source>
        <strain evidence="8 9">DSM 43889</strain>
    </source>
</reference>
<name>A0ABT1JLG8_ACTCY</name>
<protein>
    <submittedName>
        <fullName evidence="8">Uncharacterized membrane protein YgaE, UPF0421/DUF939 family</fullName>
    </submittedName>
</protein>
<dbReference type="Pfam" id="PF13515">
    <property type="entry name" value="FUSC_2"/>
    <property type="match status" value="1"/>
</dbReference>
<feature type="domain" description="Integral membrane bound transporter" evidence="7">
    <location>
        <begin position="11"/>
        <end position="132"/>
    </location>
</feature>
<evidence type="ECO:0000313" key="9">
    <source>
        <dbReference type="Proteomes" id="UP000791080"/>
    </source>
</evidence>
<gene>
    <name evidence="8" type="ORF">G443_003437</name>
</gene>
<dbReference type="Proteomes" id="UP000791080">
    <property type="component" value="Unassembled WGS sequence"/>
</dbReference>
<reference evidence="8 9" key="1">
    <citation type="submission" date="2013-07" db="EMBL/GenBank/DDBJ databases">
        <authorList>
            <consortium name="DOE Joint Genome Institute"/>
            <person name="Reeve W."/>
            <person name="Huntemann M."/>
            <person name="Han J."/>
            <person name="Chen A."/>
            <person name="Kyrpides N."/>
            <person name="Mavromatis K."/>
            <person name="Markowitz V."/>
            <person name="Palaniappan K."/>
            <person name="Ivanova N."/>
            <person name="Schaumberg A."/>
            <person name="Pati A."/>
            <person name="Liolios K."/>
            <person name="Nordberg H.P."/>
            <person name="Cantor M.N."/>
            <person name="Hua S.X."/>
            <person name="Woyke T."/>
        </authorList>
    </citation>
    <scope>NUCLEOTIDE SEQUENCE [LARGE SCALE GENOMIC DNA]</scope>
    <source>
        <strain evidence="8 9">DSM 43889</strain>
    </source>
</reference>
<comment type="caution">
    <text evidence="8">The sequence shown here is derived from an EMBL/GenBank/DDBJ whole genome shotgun (WGS) entry which is preliminary data.</text>
</comment>
<evidence type="ECO:0000256" key="1">
    <source>
        <dbReference type="ARBA" id="ARBA00004141"/>
    </source>
</evidence>
<comment type="subcellular location">
    <subcellularLocation>
        <location evidence="1">Membrane</location>
        <topology evidence="1">Multi-pass membrane protein</topology>
    </subcellularLocation>
</comment>
<evidence type="ECO:0000256" key="6">
    <source>
        <dbReference type="SAM" id="Phobius"/>
    </source>
</evidence>
<feature type="transmembrane region" description="Helical" evidence="6">
    <location>
        <begin position="118"/>
        <end position="138"/>
    </location>
</feature>
<keyword evidence="9" id="KW-1185">Reference proteome</keyword>
<feature type="transmembrane region" description="Helical" evidence="6">
    <location>
        <begin position="73"/>
        <end position="98"/>
    </location>
</feature>
<keyword evidence="2 6" id="KW-0812">Transmembrane</keyword>
<evidence type="ECO:0000313" key="8">
    <source>
        <dbReference type="EMBL" id="MCP2333167.1"/>
    </source>
</evidence>
<keyword evidence="3 6" id="KW-1133">Transmembrane helix</keyword>
<dbReference type="EMBL" id="AUBJ02000001">
    <property type="protein sequence ID" value="MCP2333167.1"/>
    <property type="molecule type" value="Genomic_DNA"/>
</dbReference>
<proteinExistence type="predicted"/>